<evidence type="ECO:0000256" key="13">
    <source>
        <dbReference type="ARBA" id="ARBA00023329"/>
    </source>
</evidence>
<evidence type="ECO:0000256" key="2">
    <source>
        <dbReference type="ARBA" id="ARBA00004586"/>
    </source>
</evidence>
<feature type="compositionally biased region" description="Low complexity" evidence="16">
    <location>
        <begin position="1053"/>
        <end position="1108"/>
    </location>
</feature>
<dbReference type="InterPro" id="IPR036322">
    <property type="entry name" value="WD40_repeat_dom_sf"/>
</dbReference>
<keyword evidence="19" id="KW-1185">Reference proteome</keyword>
<evidence type="ECO:0000256" key="6">
    <source>
        <dbReference type="ARBA" id="ARBA00022448"/>
    </source>
</evidence>
<feature type="compositionally biased region" description="Pro residues" evidence="16">
    <location>
        <begin position="1356"/>
        <end position="1374"/>
    </location>
</feature>
<dbReference type="SUPFAM" id="SSF50978">
    <property type="entry name" value="WD40 repeat-like"/>
    <property type="match status" value="1"/>
</dbReference>
<evidence type="ECO:0000256" key="9">
    <source>
        <dbReference type="ARBA" id="ARBA00022824"/>
    </source>
</evidence>
<feature type="domain" description="SRA1/Sec31" evidence="17">
    <location>
        <begin position="1363"/>
        <end position="1496"/>
    </location>
</feature>
<proteinExistence type="inferred from homology"/>
<evidence type="ECO:0000256" key="1">
    <source>
        <dbReference type="ARBA" id="ARBA00004299"/>
    </source>
</evidence>
<dbReference type="Pfam" id="PF00400">
    <property type="entry name" value="WD40"/>
    <property type="match status" value="1"/>
</dbReference>
<keyword evidence="12" id="KW-0472">Membrane</keyword>
<dbReference type="Gene3D" id="1.20.940.10">
    <property type="entry name" value="Functional domain of the splicing factor Prp18"/>
    <property type="match status" value="1"/>
</dbReference>
<evidence type="ECO:0000256" key="8">
    <source>
        <dbReference type="ARBA" id="ARBA00022737"/>
    </source>
</evidence>
<reference evidence="18 19" key="1">
    <citation type="submission" date="2024-02" db="EMBL/GenBank/DDBJ databases">
        <title>A draft genome for the cacao thread blight pathogen Marasmius crinis-equi.</title>
        <authorList>
            <person name="Cohen S.P."/>
            <person name="Baruah I.K."/>
            <person name="Amoako-Attah I."/>
            <person name="Bukari Y."/>
            <person name="Meinhardt L.W."/>
            <person name="Bailey B.A."/>
        </authorList>
    </citation>
    <scope>NUCLEOTIDE SEQUENCE [LARGE SCALE GENOMIC DNA]</scope>
    <source>
        <strain evidence="18 19">GH-76</strain>
    </source>
</reference>
<dbReference type="PROSITE" id="PS50082">
    <property type="entry name" value="WD_REPEATS_2"/>
    <property type="match status" value="2"/>
</dbReference>
<feature type="compositionally biased region" description="Pro residues" evidence="16">
    <location>
        <begin position="1297"/>
        <end position="1306"/>
    </location>
</feature>
<keyword evidence="8" id="KW-0677">Repeat</keyword>
<feature type="region of interest" description="Disordered" evidence="16">
    <location>
        <begin position="1042"/>
        <end position="1397"/>
    </location>
</feature>
<evidence type="ECO:0000256" key="14">
    <source>
        <dbReference type="ARBA" id="ARBA00025471"/>
    </source>
</evidence>
<dbReference type="SMART" id="SM00320">
    <property type="entry name" value="WD40"/>
    <property type="match status" value="5"/>
</dbReference>
<dbReference type="Gene3D" id="2.130.10.10">
    <property type="entry name" value="YVTN repeat-like/Quinoprotein amine dehydrogenase"/>
    <property type="match status" value="1"/>
</dbReference>
<evidence type="ECO:0000256" key="11">
    <source>
        <dbReference type="ARBA" id="ARBA00022927"/>
    </source>
</evidence>
<dbReference type="PANTHER" id="PTHR13923:SF11">
    <property type="entry name" value="SECRETORY 31, ISOFORM D"/>
    <property type="match status" value="1"/>
</dbReference>
<dbReference type="InterPro" id="IPR001680">
    <property type="entry name" value="WD40_rpt"/>
</dbReference>
<keyword evidence="11" id="KW-0653">Protein transport</keyword>
<feature type="compositionally biased region" description="Polar residues" evidence="16">
    <location>
        <begin position="529"/>
        <end position="538"/>
    </location>
</feature>
<feature type="compositionally biased region" description="Polar residues" evidence="16">
    <location>
        <begin position="582"/>
        <end position="614"/>
    </location>
</feature>
<feature type="compositionally biased region" description="Low complexity" evidence="16">
    <location>
        <begin position="1241"/>
        <end position="1252"/>
    </location>
</feature>
<keyword evidence="10" id="KW-0931">ER-Golgi transport</keyword>
<feature type="compositionally biased region" description="Low complexity" evidence="16">
    <location>
        <begin position="1281"/>
        <end position="1296"/>
    </location>
</feature>
<sequence length="1498" mass="157847">MKLKEIHRTSTFAWSPSTSLPLIATGTVAGALDESFSNESQLEIWAPDFLDKNEYDLGGQGHSGPKGVVKDTARFNRLTWGYADSSKSRGVIAAGMENGELALWDPSKILAGEGATESLILRNTQHAGPVRGLDFNPIQANLLSSGGVGGEVYIWDLKDPSKPYTPTPGARSTKLDEITSVAWNQQVQYVLAGASSTGYTVVWDLRGKREVVALAYGGGAGTLAGQSNVAGNGMAAGGRRGMSAIAWHPDNATRLVTASEDDSSPIIMVWDLRNARAPEKILTGHEKGVLSLSWCKQDADLLLSCGKDNRALCWNPQTSEIIGELPSADNWAFQVEWCPRNPDLLATAFFDGTIGVHSIQSTNEAAGAPAAAVAAQPQADGSDIFDAPGFTRSSAGGTLSLKQPPKWLRRPSSATFGFGGKLVSVSNLPSSQGKNQSSVVHIRKVVTENELVERAKKLQAAIDGDVEALKEFAKDKSGKGGDEGWKALLSLYQADSRDELVSLLGFSKGEVAARVAEAVEKLKKRVEESTVTTETQGEQDIADVDTDADVRPPVVSFVEPEEGEGEGEEEDQATPEPDSINLEKTPSETSLGATSDAMSAATQLAETESNTTVPSLFGDDNAPGQGEAHDDFFNNIASVDDGAPSRVLVPHHSYGLDSSVAATIGSRPSSVASEVLRSNTFRIYPSDESETERLVTKALVLGDFNSAVELCLSSDRFADALLLAVRGGPELLQRTQQAYFERQTFSSPYLRLFQSIVTNDLADIVQNADLAEWQEIFVVLCTFASKEEFGSLAEQLGRRLEFQYTIARGSEGAQEQSKDWSEYRKNATLTYLASARLERLVNIWTEEMGEEEAKILERGEAESRYAAHACALQTFIEKVTVFRSATKYTDPDLGSGSKLYKLAALYDRYYEYASALASQGLVKEAVGFLKLTPEDYKGSGGGGEDLSVEKERVFVVTGTSKAAPAPGPVASTSRVPVPAPYPSGYAQPSVQPQPQYGTYGAATSSATTGPGMFTPAGTTGPTAVGGYAPPANAGGYAPPPANAGGYAPPPTNTGASGPYAPPASTTSTQAPPAPVSSAYAPPPSTTTTNPYGNGYAPQQPQQSFAQPPHLRPQQPPQQQMQPQQMMQPPPRAAGASLPPPPKRDNGGWNDAPAVVASRTRTPNPPNSNKPAAIMSPFPNASGATSPTGSAYNSPGQPTAGLPPPPRPGSVTGRGPGGGMFPPPPRPASGAGGMPPPPPPGRMMSPGGMQQQHQPPPPGPYGPPPTSRGPVPGQTPPPPGPGQYARPPLPGQQQGQPQAPPPGPYARPPSVGVGAPGQGPYNAPPGPGGQMQQQQAPPPPSGPYAPPPGAGNVQRPPGGPGPGAPPPGGAPPARAPPSQKAGPPPPKYPPGDRSHIPDHARPAYEVISQQLERLKQVTPTNQKRQVEDLERRINPLFDALNCETLSKPVVDQLLVLTRAMESHDRAAALAIHVDLLTRGSQTDDIGLWMSGVKQLIMRL</sequence>
<comment type="similarity">
    <text evidence="3">Belongs to the WD repeat SEC31 family.</text>
</comment>
<dbReference type="Proteomes" id="UP001465976">
    <property type="component" value="Unassembled WGS sequence"/>
</dbReference>
<evidence type="ECO:0000256" key="5">
    <source>
        <dbReference type="ARBA" id="ARBA00021236"/>
    </source>
</evidence>
<feature type="region of interest" description="Disordered" evidence="16">
    <location>
        <begin position="525"/>
        <end position="629"/>
    </location>
</feature>
<feature type="compositionally biased region" description="Polar residues" evidence="16">
    <location>
        <begin position="1181"/>
        <end position="1193"/>
    </location>
</feature>
<accession>A0ABR3F947</accession>
<dbReference type="InterPro" id="IPR040251">
    <property type="entry name" value="SEC31-like"/>
</dbReference>
<name>A0ABR3F947_9AGAR</name>
<dbReference type="Gene3D" id="1.25.40.1030">
    <property type="match status" value="1"/>
</dbReference>
<feature type="compositionally biased region" description="Polar residues" evidence="16">
    <location>
        <begin position="986"/>
        <end position="995"/>
    </location>
</feature>
<keyword evidence="6" id="KW-0813">Transport</keyword>
<evidence type="ECO:0000313" key="18">
    <source>
        <dbReference type="EMBL" id="KAL0571826.1"/>
    </source>
</evidence>
<feature type="compositionally biased region" description="Pro residues" evidence="16">
    <location>
        <begin position="1253"/>
        <end position="1280"/>
    </location>
</feature>
<dbReference type="Pfam" id="PF07304">
    <property type="entry name" value="SRA1"/>
    <property type="match status" value="1"/>
</dbReference>
<dbReference type="PANTHER" id="PTHR13923">
    <property type="entry name" value="SEC31-RELATED PROTEIN"/>
    <property type="match status" value="1"/>
</dbReference>
<evidence type="ECO:0000256" key="12">
    <source>
        <dbReference type="ARBA" id="ARBA00023136"/>
    </source>
</evidence>
<comment type="function">
    <text evidence="14">Component of the coat protein complex II (COPII) which promotes the formation of transport vesicles from the endoplasmic reticulum (ER). The coat has two main functions, the physical deformation of the endoplasmic reticulum membrane into vesicles and the selection of cargo molecules.</text>
</comment>
<feature type="compositionally biased region" description="Acidic residues" evidence="16">
    <location>
        <begin position="559"/>
        <end position="573"/>
    </location>
</feature>
<keyword evidence="13" id="KW-0968">Cytoplasmic vesicle</keyword>
<keyword evidence="7 15" id="KW-0853">WD repeat</keyword>
<keyword evidence="9" id="KW-0256">Endoplasmic reticulum</keyword>
<feature type="region of interest" description="Disordered" evidence="16">
    <location>
        <begin position="980"/>
        <end position="1003"/>
    </location>
</feature>
<comment type="subcellular location">
    <subcellularLocation>
        <location evidence="1">Cytoplasmic vesicle</location>
        <location evidence="1">COPII-coated vesicle membrane</location>
        <topology evidence="1">Peripheral membrane protein</topology>
        <orientation evidence="1">Cytoplasmic side</orientation>
    </subcellularLocation>
    <subcellularLocation>
        <location evidence="2">Endoplasmic reticulum membrane</location>
    </subcellularLocation>
</comment>
<evidence type="ECO:0000256" key="4">
    <source>
        <dbReference type="ARBA" id="ARBA00013507"/>
    </source>
</evidence>
<organism evidence="18 19">
    <name type="scientific">Marasmius crinis-equi</name>
    <dbReference type="NCBI Taxonomy" id="585013"/>
    <lineage>
        <taxon>Eukaryota</taxon>
        <taxon>Fungi</taxon>
        <taxon>Dikarya</taxon>
        <taxon>Basidiomycota</taxon>
        <taxon>Agaricomycotina</taxon>
        <taxon>Agaricomycetes</taxon>
        <taxon>Agaricomycetidae</taxon>
        <taxon>Agaricales</taxon>
        <taxon>Marasmiineae</taxon>
        <taxon>Marasmiaceae</taxon>
        <taxon>Marasmius</taxon>
    </lineage>
</organism>
<evidence type="ECO:0000313" key="19">
    <source>
        <dbReference type="Proteomes" id="UP001465976"/>
    </source>
</evidence>
<evidence type="ECO:0000259" key="17">
    <source>
        <dbReference type="Pfam" id="PF07304"/>
    </source>
</evidence>
<evidence type="ECO:0000256" key="7">
    <source>
        <dbReference type="ARBA" id="ARBA00022574"/>
    </source>
</evidence>
<evidence type="ECO:0000256" key="10">
    <source>
        <dbReference type="ARBA" id="ARBA00022892"/>
    </source>
</evidence>
<dbReference type="EMBL" id="JBAHYK010000710">
    <property type="protein sequence ID" value="KAL0571826.1"/>
    <property type="molecule type" value="Genomic_DNA"/>
</dbReference>
<feature type="repeat" description="WD" evidence="15">
    <location>
        <begin position="123"/>
        <end position="165"/>
    </location>
</feature>
<dbReference type="InterPro" id="IPR015943">
    <property type="entry name" value="WD40/YVTN_repeat-like_dom_sf"/>
</dbReference>
<feature type="compositionally biased region" description="Pro residues" evidence="16">
    <location>
        <begin position="1335"/>
        <end position="1348"/>
    </location>
</feature>
<gene>
    <name evidence="18" type="primary">SEC31</name>
    <name evidence="18" type="ORF">V5O48_010139</name>
</gene>
<feature type="repeat" description="WD" evidence="15">
    <location>
        <begin position="282"/>
        <end position="324"/>
    </location>
</feature>
<feature type="compositionally biased region" description="Pro residues" evidence="16">
    <location>
        <begin position="1042"/>
        <end position="1051"/>
    </location>
</feature>
<protein>
    <recommendedName>
        <fullName evidence="5">Protein transport protein SEC31</fullName>
    </recommendedName>
    <alternativeName>
        <fullName evidence="4">Protein transport protein sec31</fullName>
    </alternativeName>
</protein>
<comment type="caution">
    <text evidence="18">The sequence shown here is derived from an EMBL/GenBank/DDBJ whole genome shotgun (WGS) entry which is preliminary data.</text>
</comment>
<evidence type="ECO:0000256" key="3">
    <source>
        <dbReference type="ARBA" id="ARBA00009358"/>
    </source>
</evidence>
<evidence type="ECO:0000256" key="15">
    <source>
        <dbReference type="PROSITE-ProRule" id="PRU00221"/>
    </source>
</evidence>
<evidence type="ECO:0000256" key="16">
    <source>
        <dbReference type="SAM" id="MobiDB-lite"/>
    </source>
</evidence>
<dbReference type="InterPro" id="IPR009917">
    <property type="entry name" value="SRA1/Sec31"/>
</dbReference>
<feature type="compositionally biased region" description="Low complexity" evidence="16">
    <location>
        <begin position="1116"/>
        <end position="1126"/>
    </location>
</feature>